<dbReference type="SUPFAM" id="SSF51419">
    <property type="entry name" value="PLP-binding barrel"/>
    <property type="match status" value="1"/>
</dbReference>
<dbReference type="PROSITE" id="PS00395">
    <property type="entry name" value="ALANINE_RACEMASE"/>
    <property type="match status" value="1"/>
</dbReference>
<dbReference type="InterPro" id="IPR011079">
    <property type="entry name" value="Ala_racemase_C"/>
</dbReference>
<evidence type="ECO:0000256" key="3">
    <source>
        <dbReference type="ARBA" id="ARBA00023235"/>
    </source>
</evidence>
<reference evidence="6 7" key="1">
    <citation type="submission" date="2023-05" db="EMBL/GenBank/DDBJ databases">
        <title>Draft genome of Paenibacillus sp. CCS26.</title>
        <authorList>
            <person name="Akita H."/>
            <person name="Shinto Y."/>
            <person name="Kimura Z."/>
        </authorList>
    </citation>
    <scope>NUCLEOTIDE SEQUENCE [LARGE SCALE GENOMIC DNA]</scope>
    <source>
        <strain evidence="6 7">CCS26</strain>
    </source>
</reference>
<dbReference type="SMART" id="SM01005">
    <property type="entry name" value="Ala_racemase_C"/>
    <property type="match status" value="1"/>
</dbReference>
<dbReference type="InterPro" id="IPR020622">
    <property type="entry name" value="Ala_racemase_pyridoxalP-BS"/>
</dbReference>
<comment type="similarity">
    <text evidence="4">Belongs to the alanine racemase family.</text>
</comment>
<dbReference type="SUPFAM" id="SSF50621">
    <property type="entry name" value="Alanine racemase C-terminal domain-like"/>
    <property type="match status" value="1"/>
</dbReference>
<evidence type="ECO:0000313" key="7">
    <source>
        <dbReference type="Proteomes" id="UP001285921"/>
    </source>
</evidence>
<dbReference type="PRINTS" id="PR00992">
    <property type="entry name" value="ALARACEMASE"/>
</dbReference>
<proteinExistence type="inferred from homology"/>
<dbReference type="EC" id="5.1.1.1" evidence="4"/>
<dbReference type="InterPro" id="IPR001608">
    <property type="entry name" value="Ala_racemase_N"/>
</dbReference>
<dbReference type="Gene3D" id="3.20.20.10">
    <property type="entry name" value="Alanine racemase"/>
    <property type="match status" value="1"/>
</dbReference>
<comment type="cofactor">
    <cofactor evidence="1 4">
        <name>pyridoxal 5'-phosphate</name>
        <dbReference type="ChEBI" id="CHEBI:597326"/>
    </cofactor>
</comment>
<dbReference type="Pfam" id="PF01168">
    <property type="entry name" value="Ala_racemase_N"/>
    <property type="match status" value="1"/>
</dbReference>
<dbReference type="Pfam" id="PF00842">
    <property type="entry name" value="Ala_racemase_C"/>
    <property type="match status" value="1"/>
</dbReference>
<organism evidence="6 7">
    <name type="scientific">Paenibacillus glycanilyticus</name>
    <dbReference type="NCBI Taxonomy" id="126569"/>
    <lineage>
        <taxon>Bacteria</taxon>
        <taxon>Bacillati</taxon>
        <taxon>Bacillota</taxon>
        <taxon>Bacilli</taxon>
        <taxon>Bacillales</taxon>
        <taxon>Paenibacillaceae</taxon>
        <taxon>Paenibacillus</taxon>
    </lineage>
</organism>
<dbReference type="InterPro" id="IPR000821">
    <property type="entry name" value="Ala_racemase"/>
</dbReference>
<dbReference type="PANTHER" id="PTHR30511:SF0">
    <property type="entry name" value="ALANINE RACEMASE, CATABOLIC-RELATED"/>
    <property type="match status" value="1"/>
</dbReference>
<feature type="modified residue" description="N6-(pyridoxal phosphate)lysine" evidence="4">
    <location>
        <position position="39"/>
    </location>
</feature>
<evidence type="ECO:0000256" key="1">
    <source>
        <dbReference type="ARBA" id="ARBA00001933"/>
    </source>
</evidence>
<dbReference type="InterPro" id="IPR009006">
    <property type="entry name" value="Ala_racemase/Decarboxylase_C"/>
</dbReference>
<comment type="catalytic activity">
    <reaction evidence="4">
        <text>L-alanine = D-alanine</text>
        <dbReference type="Rhea" id="RHEA:20249"/>
        <dbReference type="ChEBI" id="CHEBI:57416"/>
        <dbReference type="ChEBI" id="CHEBI:57972"/>
        <dbReference type="EC" id="5.1.1.1"/>
    </reaction>
</comment>
<dbReference type="EMBL" id="BTCL01000012">
    <property type="protein sequence ID" value="GMK46376.1"/>
    <property type="molecule type" value="Genomic_DNA"/>
</dbReference>
<keyword evidence="7" id="KW-1185">Reference proteome</keyword>
<accession>A0ABQ6NMQ2</accession>
<dbReference type="NCBIfam" id="TIGR00492">
    <property type="entry name" value="alr"/>
    <property type="match status" value="1"/>
</dbReference>
<comment type="function">
    <text evidence="4">Catalyzes the interconversion of L-alanine and D-alanine. May also act on other amino acids.</text>
</comment>
<evidence type="ECO:0000256" key="4">
    <source>
        <dbReference type="HAMAP-Rule" id="MF_01201"/>
    </source>
</evidence>
<dbReference type="PANTHER" id="PTHR30511">
    <property type="entry name" value="ALANINE RACEMASE"/>
    <property type="match status" value="1"/>
</dbReference>
<name>A0ABQ6NMQ2_9BACL</name>
<comment type="caution">
    <text evidence="6">The sequence shown here is derived from an EMBL/GenBank/DDBJ whole genome shotgun (WGS) entry which is preliminary data.</text>
</comment>
<comment type="pathway">
    <text evidence="4">Amino-acid biosynthesis; D-alanine biosynthesis; D-alanine from L-alanine: step 1/1.</text>
</comment>
<sequence length="394" mass="43012">MESYYRPTRVEISLDALNRNLHAFRSAMPEGRLLMASVKANAYGHGAVEIAREAERFGVDYLGVAFLDEALQLRHAGIATPILVLGFVPADALAIARDKDITIAMFREDILEAAAALPAHADGKKLKAHIKIDSGMGRLGIIGKDEAIAFIRKALDVPQLEVEGLFTHYAKADETDKSYTRQQYERFHAVAEYVRSNQLPIRILHAANSAAGIDTPEYGGDMVRLGISMYGLYPSDEVSRERIKLEPVLSLKSEVVMVKKAPPGWGISYGTRYVTKQEECIGTLPIGYADGFSRMLTGKAHVLVRGVKVPVRGTICMDQCMIALDPASADTAVEPGEEVVLIGRQGEEEISAEELALQLGTINYEVTCMLAARVPRVYVREGQVTAVSNPLVLG</sequence>
<dbReference type="RefSeq" id="WP_317980683.1">
    <property type="nucleotide sequence ID" value="NZ_BTCL01000012.1"/>
</dbReference>
<dbReference type="Proteomes" id="UP001285921">
    <property type="component" value="Unassembled WGS sequence"/>
</dbReference>
<keyword evidence="3 4" id="KW-0413">Isomerase</keyword>
<feature type="binding site" evidence="4">
    <location>
        <position position="138"/>
    </location>
    <ligand>
        <name>substrate</name>
    </ligand>
</feature>
<gene>
    <name evidence="6" type="ORF">PghCCS26_35050</name>
</gene>
<evidence type="ECO:0000313" key="6">
    <source>
        <dbReference type="EMBL" id="GMK46376.1"/>
    </source>
</evidence>
<dbReference type="HAMAP" id="MF_01201">
    <property type="entry name" value="Ala_racemase"/>
    <property type="match status" value="1"/>
</dbReference>
<evidence type="ECO:0000259" key="5">
    <source>
        <dbReference type="SMART" id="SM01005"/>
    </source>
</evidence>
<feature type="active site" description="Proton acceptor; specific for D-alanine" evidence="4">
    <location>
        <position position="39"/>
    </location>
</feature>
<feature type="binding site" evidence="4">
    <location>
        <position position="317"/>
    </location>
    <ligand>
        <name>substrate</name>
    </ligand>
</feature>
<evidence type="ECO:0000256" key="2">
    <source>
        <dbReference type="ARBA" id="ARBA00022898"/>
    </source>
</evidence>
<protein>
    <recommendedName>
        <fullName evidence="4">Alanine racemase</fullName>
        <ecNumber evidence="4">5.1.1.1</ecNumber>
    </recommendedName>
</protein>
<dbReference type="InterPro" id="IPR029066">
    <property type="entry name" value="PLP-binding_barrel"/>
</dbReference>
<feature type="domain" description="Alanine racemase C-terminal" evidence="5">
    <location>
        <begin position="248"/>
        <end position="379"/>
    </location>
</feature>
<keyword evidence="2 4" id="KW-0663">Pyridoxal phosphate</keyword>
<feature type="active site" description="Proton acceptor; specific for L-alanine" evidence="4">
    <location>
        <position position="269"/>
    </location>
</feature>
<dbReference type="Gene3D" id="2.40.37.10">
    <property type="entry name" value="Lyase, Ornithine Decarboxylase, Chain A, domain 1"/>
    <property type="match status" value="1"/>
</dbReference>
<dbReference type="CDD" id="cd00430">
    <property type="entry name" value="PLPDE_III_AR"/>
    <property type="match status" value="1"/>
</dbReference>